<dbReference type="SUPFAM" id="SSF56935">
    <property type="entry name" value="Porins"/>
    <property type="match status" value="1"/>
</dbReference>
<dbReference type="Gene3D" id="2.40.170.20">
    <property type="entry name" value="TonB-dependent receptor, beta-barrel domain"/>
    <property type="match status" value="1"/>
</dbReference>
<keyword evidence="4 10" id="KW-0812">Transmembrane</keyword>
<evidence type="ECO:0000256" key="12">
    <source>
        <dbReference type="SAM" id="SignalP"/>
    </source>
</evidence>
<dbReference type="RefSeq" id="WP_172805288.1">
    <property type="nucleotide sequence ID" value="NZ_LT838813.1"/>
</dbReference>
<evidence type="ECO:0000259" key="14">
    <source>
        <dbReference type="Pfam" id="PF07715"/>
    </source>
</evidence>
<reference evidence="16" key="1">
    <citation type="submission" date="2017-04" db="EMBL/GenBank/DDBJ databases">
        <authorList>
            <person name="Varghese N."/>
            <person name="Submissions S."/>
        </authorList>
    </citation>
    <scope>NUCLEOTIDE SEQUENCE [LARGE SCALE GENOMIC DNA]</scope>
    <source>
        <strain evidence="16">DSM 16537</strain>
    </source>
</reference>
<feature type="domain" description="TonB-dependent receptor plug" evidence="14">
    <location>
        <begin position="44"/>
        <end position="149"/>
    </location>
</feature>
<comment type="similarity">
    <text evidence="10 11">Belongs to the TonB-dependent receptor family.</text>
</comment>
<dbReference type="InterPro" id="IPR000531">
    <property type="entry name" value="Beta-barrel_TonB"/>
</dbReference>
<dbReference type="InterPro" id="IPR036942">
    <property type="entry name" value="Beta-barrel_TonB_sf"/>
</dbReference>
<evidence type="ECO:0000256" key="3">
    <source>
        <dbReference type="ARBA" id="ARBA00022452"/>
    </source>
</evidence>
<dbReference type="STRING" id="758820.SAMN00777080_5106"/>
<evidence type="ECO:0000256" key="8">
    <source>
        <dbReference type="ARBA" id="ARBA00023170"/>
    </source>
</evidence>
<evidence type="ECO:0000256" key="1">
    <source>
        <dbReference type="ARBA" id="ARBA00004571"/>
    </source>
</evidence>
<sequence length="613" mass="70103">MKICFTIIFIFLSLNLVCAFQDSTTVELGEIMIMENRIGIPFNKISRNITVIQRRDIETVPARSIQELLAFTPGVDVRQRGVSGVQANIGIRGGSFEQTLMLINGIKLTDPQTGHHMMNIPVPLQGIQRIEVLKGPGSRIFGQNAFAGAINIITTLPDTKSLQIQGFGGDFGMRGGHIISSLPIGNYKQTLSVSHDASDGHWYNSDFEVTNIFYESGYEINEKNELNAMFGFTDREFGANGFYTDRFPDQWEAIQTYLSALSHTYRNNNLYFQTRAYWRRNVDEFRLRRNEPEFFTNFHTSDVLALEFNSTYTSKYGVTGFGLEGREEIIDSSNLGNHSRSFLGIFAEHRIEFLDKFDLRAGVYSNYYSQFGWRHFPGAEIGFQINETSRLYSNIGNSFRIPSYTELFYQDASNTSNPNLLPEEARNFEVGWKLNKSRLRAELVYFYRFTENLIDYTRAPSTVQPNPNQWTPGNISQVTFNGLESSIQYLVNLGSENLKIKDFSFSYNFINADLIQPEGVESRFALNSLRNQFIGGINAEFFKKAELTIKGRYLERVALEPYFLLDARLDYNRLKKFGLFVEVSNITNADYIEAGFVQMPGRWFKAGFMVNID</sequence>
<dbReference type="InterPro" id="IPR037066">
    <property type="entry name" value="Plug_dom_sf"/>
</dbReference>
<dbReference type="GO" id="GO:0009279">
    <property type="term" value="C:cell outer membrane"/>
    <property type="evidence" value="ECO:0007669"/>
    <property type="project" value="UniProtKB-SubCell"/>
</dbReference>
<dbReference type="GO" id="GO:0044718">
    <property type="term" value="P:siderophore transmembrane transport"/>
    <property type="evidence" value="ECO:0007669"/>
    <property type="project" value="TreeGrafter"/>
</dbReference>
<dbReference type="PANTHER" id="PTHR30069">
    <property type="entry name" value="TONB-DEPENDENT OUTER MEMBRANE RECEPTOR"/>
    <property type="match status" value="1"/>
</dbReference>
<evidence type="ECO:0000256" key="10">
    <source>
        <dbReference type="PROSITE-ProRule" id="PRU01360"/>
    </source>
</evidence>
<dbReference type="GO" id="GO:0015344">
    <property type="term" value="F:siderophore uptake transmembrane transporter activity"/>
    <property type="evidence" value="ECO:0007669"/>
    <property type="project" value="TreeGrafter"/>
</dbReference>
<keyword evidence="2 10" id="KW-0813">Transport</keyword>
<keyword evidence="5 12" id="KW-0732">Signal</keyword>
<feature type="domain" description="TonB-dependent receptor-like beta-barrel" evidence="13">
    <location>
        <begin position="211"/>
        <end position="586"/>
    </location>
</feature>
<name>A0A1W2HD19_9BACT</name>
<keyword evidence="16" id="KW-1185">Reference proteome</keyword>
<evidence type="ECO:0000256" key="7">
    <source>
        <dbReference type="ARBA" id="ARBA00023136"/>
    </source>
</evidence>
<proteinExistence type="inferred from homology"/>
<dbReference type="PROSITE" id="PS52016">
    <property type="entry name" value="TONB_DEPENDENT_REC_3"/>
    <property type="match status" value="1"/>
</dbReference>
<keyword evidence="6 11" id="KW-0798">TonB box</keyword>
<keyword evidence="7 10" id="KW-0472">Membrane</keyword>
<dbReference type="InterPro" id="IPR039426">
    <property type="entry name" value="TonB-dep_rcpt-like"/>
</dbReference>
<evidence type="ECO:0000256" key="2">
    <source>
        <dbReference type="ARBA" id="ARBA00022448"/>
    </source>
</evidence>
<accession>A0A1W2HD19</accession>
<dbReference type="Pfam" id="PF07715">
    <property type="entry name" value="Plug"/>
    <property type="match status" value="1"/>
</dbReference>
<dbReference type="Gene3D" id="2.170.130.10">
    <property type="entry name" value="TonB-dependent receptor, plug domain"/>
    <property type="match status" value="1"/>
</dbReference>
<evidence type="ECO:0000256" key="4">
    <source>
        <dbReference type="ARBA" id="ARBA00022692"/>
    </source>
</evidence>
<organism evidence="15 16">
    <name type="scientific">Aquiflexum balticum DSM 16537</name>
    <dbReference type="NCBI Taxonomy" id="758820"/>
    <lineage>
        <taxon>Bacteria</taxon>
        <taxon>Pseudomonadati</taxon>
        <taxon>Bacteroidota</taxon>
        <taxon>Cytophagia</taxon>
        <taxon>Cytophagales</taxon>
        <taxon>Cyclobacteriaceae</taxon>
        <taxon>Aquiflexum</taxon>
    </lineage>
</organism>
<comment type="subcellular location">
    <subcellularLocation>
        <location evidence="1 10">Cell outer membrane</location>
        <topology evidence="1 10">Multi-pass membrane protein</topology>
    </subcellularLocation>
</comment>
<feature type="signal peptide" evidence="12">
    <location>
        <begin position="1"/>
        <end position="19"/>
    </location>
</feature>
<feature type="chain" id="PRO_5012777471" evidence="12">
    <location>
        <begin position="20"/>
        <end position="613"/>
    </location>
</feature>
<evidence type="ECO:0000259" key="13">
    <source>
        <dbReference type="Pfam" id="PF00593"/>
    </source>
</evidence>
<evidence type="ECO:0000256" key="9">
    <source>
        <dbReference type="ARBA" id="ARBA00023237"/>
    </source>
</evidence>
<protein>
    <submittedName>
        <fullName evidence="15">Iron complex outermembrane recepter protein</fullName>
    </submittedName>
</protein>
<dbReference type="AlphaFoldDB" id="A0A1W2HD19"/>
<keyword evidence="9 10" id="KW-0998">Cell outer membrane</keyword>
<dbReference type="Pfam" id="PF00593">
    <property type="entry name" value="TonB_dep_Rec_b-barrel"/>
    <property type="match status" value="1"/>
</dbReference>
<evidence type="ECO:0000313" key="15">
    <source>
        <dbReference type="EMBL" id="SMD46416.1"/>
    </source>
</evidence>
<keyword evidence="8" id="KW-0675">Receptor</keyword>
<gene>
    <name evidence="15" type="ORF">SAMN00777080_5106</name>
</gene>
<evidence type="ECO:0000256" key="5">
    <source>
        <dbReference type="ARBA" id="ARBA00022729"/>
    </source>
</evidence>
<evidence type="ECO:0000256" key="6">
    <source>
        <dbReference type="ARBA" id="ARBA00023077"/>
    </source>
</evidence>
<keyword evidence="3 10" id="KW-1134">Transmembrane beta strand</keyword>
<dbReference type="Proteomes" id="UP000192333">
    <property type="component" value="Chromosome I"/>
</dbReference>
<dbReference type="PANTHER" id="PTHR30069:SF29">
    <property type="entry name" value="HEMOGLOBIN AND HEMOGLOBIN-HAPTOGLOBIN-BINDING PROTEIN 1-RELATED"/>
    <property type="match status" value="1"/>
</dbReference>
<evidence type="ECO:0000313" key="16">
    <source>
        <dbReference type="Proteomes" id="UP000192333"/>
    </source>
</evidence>
<dbReference type="InterPro" id="IPR012910">
    <property type="entry name" value="Plug_dom"/>
</dbReference>
<evidence type="ECO:0000256" key="11">
    <source>
        <dbReference type="RuleBase" id="RU003357"/>
    </source>
</evidence>
<dbReference type="EMBL" id="LT838813">
    <property type="protein sequence ID" value="SMD46416.1"/>
    <property type="molecule type" value="Genomic_DNA"/>
</dbReference>